<feature type="compositionally biased region" description="Basic and acidic residues" evidence="2">
    <location>
        <begin position="86"/>
        <end position="112"/>
    </location>
</feature>
<dbReference type="HOGENOM" id="CLU_014177_1_0_1"/>
<feature type="compositionally biased region" description="Low complexity" evidence="2">
    <location>
        <begin position="612"/>
        <end position="625"/>
    </location>
</feature>
<feature type="region of interest" description="Disordered" evidence="2">
    <location>
        <begin position="1"/>
        <end position="33"/>
    </location>
</feature>
<dbReference type="Proteomes" id="UP000030854">
    <property type="component" value="Unassembled WGS sequence"/>
</dbReference>
<protein>
    <submittedName>
        <fullName evidence="3">Uncharacterized protein</fullName>
    </submittedName>
</protein>
<dbReference type="EMBL" id="JNVN01002878">
    <property type="protein sequence ID" value="KHJ31453.1"/>
    <property type="molecule type" value="Genomic_DNA"/>
</dbReference>
<organism evidence="3 4">
    <name type="scientific">Uncinula necator</name>
    <name type="common">Grape powdery mildew</name>
    <dbReference type="NCBI Taxonomy" id="52586"/>
    <lineage>
        <taxon>Eukaryota</taxon>
        <taxon>Fungi</taxon>
        <taxon>Dikarya</taxon>
        <taxon>Ascomycota</taxon>
        <taxon>Pezizomycotina</taxon>
        <taxon>Leotiomycetes</taxon>
        <taxon>Erysiphales</taxon>
        <taxon>Erysiphaceae</taxon>
        <taxon>Erysiphe</taxon>
    </lineage>
</organism>
<dbReference type="AlphaFoldDB" id="A0A0B1NZP5"/>
<evidence type="ECO:0000256" key="2">
    <source>
        <dbReference type="SAM" id="MobiDB-lite"/>
    </source>
</evidence>
<feature type="compositionally biased region" description="Basic and acidic residues" evidence="2">
    <location>
        <begin position="121"/>
        <end position="132"/>
    </location>
</feature>
<feature type="compositionally biased region" description="Acidic residues" evidence="2">
    <location>
        <begin position="552"/>
        <end position="563"/>
    </location>
</feature>
<feature type="region of interest" description="Disordered" evidence="2">
    <location>
        <begin position="590"/>
        <end position="638"/>
    </location>
</feature>
<gene>
    <name evidence="3" type="ORF">EV44_g5885</name>
</gene>
<accession>A0A0B1NZP5</accession>
<comment type="caution">
    <text evidence="3">The sequence shown here is derived from an EMBL/GenBank/DDBJ whole genome shotgun (WGS) entry which is preliminary data.</text>
</comment>
<feature type="region of interest" description="Disordered" evidence="2">
    <location>
        <begin position="71"/>
        <end position="184"/>
    </location>
</feature>
<feature type="compositionally biased region" description="Polar residues" evidence="2">
    <location>
        <begin position="494"/>
        <end position="512"/>
    </location>
</feature>
<reference evidence="3 4" key="1">
    <citation type="journal article" date="2014" name="BMC Genomics">
        <title>Adaptive genomic structural variation in the grape powdery mildew pathogen, Erysiphe necator.</title>
        <authorList>
            <person name="Jones L."/>
            <person name="Riaz S."/>
            <person name="Morales-Cruz A."/>
            <person name="Amrine K.C."/>
            <person name="McGuire B."/>
            <person name="Gubler W.D."/>
            <person name="Walker M.A."/>
            <person name="Cantu D."/>
        </authorList>
    </citation>
    <scope>NUCLEOTIDE SEQUENCE [LARGE SCALE GENOMIC DNA]</scope>
    <source>
        <strain evidence="4">c</strain>
    </source>
</reference>
<sequence>MSDQNVVGTPSSNVDLSVNGNPKSHTPKDKACPFCHQQFTSSSLGRHLDLYIKEKNPKPADGLHNIEEIRKMRGSITRRQPRNSTNKREHSMDTPDIRERKSPRPDVDREKNSSPTTRRYNPKEQSHTDHRGNVVKVCTYKNGTTWESPGILNNNSVQYGSDARSWDDEDRDPSRRPVTRSRSVSRKIIAKTSFEQKQKMIDALDSAKAAELALRELAGSVRAAKQKIQTSPILDFDPLTMDFPALCLHCLLPPPTLNTSTPIPSPTSWSLSPPDNSQYQAIRNHFTSLFHNYRMSFSFTSAVPKQEISFPTQNQLPTSADNKDVASSSINAANKLELKVNEHIQAIYRAWQALPSSNQSEIWTLSLARSIAMKSYQIESLKREVERLVQEAVHLRQEVSESGRMQYPREFRSVPPRTTHVEGELISVLGEQMYVMDDESRVQLEKNETKSRSSNQINENNILDGNVHLDTAVERVISRWRNVVKDVRMQLGRTSECTNPDKSIGAQQSLTGENVGVRERARAQNADVPNEWGRAKQIAKNNSGTAGAGSDADADADMEEEDTSSFVEMVDAPPIMHPQTYNQQLLHQNQNHHNHHQPQPQLRNHGFRISSGNGNENTNNLNTENPCANGSRYTPDGN</sequence>
<feature type="compositionally biased region" description="Polar residues" evidence="2">
    <location>
        <begin position="141"/>
        <end position="159"/>
    </location>
</feature>
<evidence type="ECO:0000313" key="3">
    <source>
        <dbReference type="EMBL" id="KHJ31453.1"/>
    </source>
</evidence>
<dbReference type="STRING" id="52586.A0A0B1NZP5"/>
<keyword evidence="1" id="KW-0175">Coiled coil</keyword>
<feature type="region of interest" description="Disordered" evidence="2">
    <location>
        <begin position="494"/>
        <end position="564"/>
    </location>
</feature>
<evidence type="ECO:0000313" key="4">
    <source>
        <dbReference type="Proteomes" id="UP000030854"/>
    </source>
</evidence>
<feature type="compositionally biased region" description="Polar residues" evidence="2">
    <location>
        <begin position="626"/>
        <end position="638"/>
    </location>
</feature>
<feature type="coiled-coil region" evidence="1">
    <location>
        <begin position="371"/>
        <end position="398"/>
    </location>
</feature>
<keyword evidence="4" id="KW-1185">Reference proteome</keyword>
<name>A0A0B1NZP5_UNCNE</name>
<feature type="compositionally biased region" description="Polar residues" evidence="2">
    <location>
        <begin position="1"/>
        <end position="24"/>
    </location>
</feature>
<evidence type="ECO:0000256" key="1">
    <source>
        <dbReference type="SAM" id="Coils"/>
    </source>
</evidence>
<dbReference type="OMA" id="QPREFRT"/>
<proteinExistence type="predicted"/>